<dbReference type="GO" id="GO:0016783">
    <property type="term" value="F:sulfurtransferase activity"/>
    <property type="evidence" value="ECO:0007669"/>
    <property type="project" value="InterPro"/>
</dbReference>
<dbReference type="OrthoDB" id="9776919at2"/>
<dbReference type="InterPro" id="IPR014729">
    <property type="entry name" value="Rossmann-like_a/b/a_fold"/>
</dbReference>
<dbReference type="AlphaFoldDB" id="S0FY02"/>
<dbReference type="Pfam" id="PF06508">
    <property type="entry name" value="QueC"/>
    <property type="match status" value="1"/>
</dbReference>
<gene>
    <name evidence="3" type="ORF">Dpo_4c01380</name>
</gene>
<protein>
    <submittedName>
        <fullName evidence="3">ExsB family protein</fullName>
    </submittedName>
</protein>
<evidence type="ECO:0000313" key="3">
    <source>
        <dbReference type="EMBL" id="EMS79590.1"/>
    </source>
</evidence>
<dbReference type="Proteomes" id="UP000014216">
    <property type="component" value="Unassembled WGS sequence"/>
</dbReference>
<keyword evidence="1" id="KW-0671">Queuosine biosynthesis</keyword>
<dbReference type="InterPro" id="IPR052188">
    <property type="entry name" value="Ni-pincer_cofactor_biosynth"/>
</dbReference>
<dbReference type="PANTHER" id="PTHR43169:SF2">
    <property type="entry name" value="NAD_GMP SYNTHASE DOMAIN-CONTAINING PROTEIN"/>
    <property type="match status" value="1"/>
</dbReference>
<dbReference type="PIRSF" id="PIRSF006661">
    <property type="entry name" value="PP-lp_UCP006661"/>
    <property type="match status" value="1"/>
</dbReference>
<name>S0FY02_9BACT</name>
<dbReference type="InterPro" id="IPR005232">
    <property type="entry name" value="LarE"/>
</dbReference>
<proteinExistence type="predicted"/>
<dbReference type="CDD" id="cd01990">
    <property type="entry name" value="LarE-like"/>
    <property type="match status" value="1"/>
</dbReference>
<dbReference type="NCBIfam" id="TIGR00268">
    <property type="entry name" value="ATP-dependent sacrificial sulfur transferase LarE"/>
    <property type="match status" value="1"/>
</dbReference>
<reference evidence="3 4" key="1">
    <citation type="journal article" date="2013" name="Genome Announc.">
        <title>Draft Genome Sequence of Desulfotignum phosphitoxidans DSM 13687 Strain FiPS-3.</title>
        <authorList>
            <person name="Poehlein A."/>
            <person name="Daniel R."/>
            <person name="Simeonova D.D."/>
        </authorList>
    </citation>
    <scope>NUCLEOTIDE SEQUENCE [LARGE SCALE GENOMIC DNA]</scope>
    <source>
        <strain evidence="3 4">DSM 13687</strain>
    </source>
</reference>
<dbReference type="InterPro" id="IPR018317">
    <property type="entry name" value="QueC"/>
</dbReference>
<evidence type="ECO:0000256" key="2">
    <source>
        <dbReference type="PIRSR" id="PIRSR006661-1"/>
    </source>
</evidence>
<comment type="caution">
    <text evidence="3">The sequence shown here is derived from an EMBL/GenBank/DDBJ whole genome shotgun (WGS) entry which is preliminary data.</text>
</comment>
<sequence length="270" mass="29383">MTDESTSACDANKLTLKAGLKKLKTAAVAFSGGVDSAFLLAVAAESGLENLLAVTVESAFVTKQEIRQARQTAKDLGVAHQVVKLDILSHEQVTANTLARCYHCKNVVFSVIRRVADKNGITHVLHGVNTDDLGDFRPGLKAAEELGVRAPLVEAGFSKHRIRTCSRQMGLATWDLPSQSCLATRIPFFDVITEKALVRIDQAEQFLRSLGFFHVRVRCHGTVARIEIEAAAIEAMVAHRKQISVALKTIGFTFVSLDLDGYHTGKMNPS</sequence>
<dbReference type="Gene3D" id="3.40.50.620">
    <property type="entry name" value="HUPs"/>
    <property type="match status" value="1"/>
</dbReference>
<accession>S0FY02</accession>
<dbReference type="PATRIC" id="fig|1286635.3.peg.2174"/>
<dbReference type="PANTHER" id="PTHR43169">
    <property type="entry name" value="EXSB FAMILY PROTEIN"/>
    <property type="match status" value="1"/>
</dbReference>
<feature type="active site" description="Nucleophile and sulfur donor" evidence="2">
    <location>
        <position position="181"/>
    </location>
</feature>
<dbReference type="GO" id="GO:0008616">
    <property type="term" value="P:tRNA queuosine(34) biosynthetic process"/>
    <property type="evidence" value="ECO:0007669"/>
    <property type="project" value="UniProtKB-KW"/>
</dbReference>
<evidence type="ECO:0000256" key="1">
    <source>
        <dbReference type="ARBA" id="ARBA00022785"/>
    </source>
</evidence>
<dbReference type="RefSeq" id="WP_006965833.1">
    <property type="nucleotide sequence ID" value="NZ_APJX01000004.1"/>
</dbReference>
<keyword evidence="4" id="KW-1185">Reference proteome</keyword>
<evidence type="ECO:0000313" key="4">
    <source>
        <dbReference type="Proteomes" id="UP000014216"/>
    </source>
</evidence>
<dbReference type="SUPFAM" id="SSF52402">
    <property type="entry name" value="Adenine nucleotide alpha hydrolases-like"/>
    <property type="match status" value="1"/>
</dbReference>
<dbReference type="EMBL" id="APJX01000004">
    <property type="protein sequence ID" value="EMS79590.1"/>
    <property type="molecule type" value="Genomic_DNA"/>
</dbReference>
<organism evidence="3 4">
    <name type="scientific">Desulfotignum phosphitoxidans DSM 13687</name>
    <dbReference type="NCBI Taxonomy" id="1286635"/>
    <lineage>
        <taxon>Bacteria</taxon>
        <taxon>Pseudomonadati</taxon>
        <taxon>Thermodesulfobacteriota</taxon>
        <taxon>Desulfobacteria</taxon>
        <taxon>Desulfobacterales</taxon>
        <taxon>Desulfobacteraceae</taxon>
        <taxon>Desulfotignum</taxon>
    </lineage>
</organism>